<keyword evidence="4 8" id="KW-0812">Transmembrane</keyword>
<feature type="domain" description="TonB-dependent receptor-like beta-barrel" evidence="11">
    <location>
        <begin position="449"/>
        <end position="789"/>
    </location>
</feature>
<evidence type="ECO:0000256" key="2">
    <source>
        <dbReference type="ARBA" id="ARBA00022448"/>
    </source>
</evidence>
<comment type="caution">
    <text evidence="13">The sequence shown here is derived from an EMBL/GenBank/DDBJ whole genome shotgun (WGS) entry which is preliminary data.</text>
</comment>
<keyword evidence="14" id="KW-1185">Reference proteome</keyword>
<evidence type="ECO:0000313" key="14">
    <source>
        <dbReference type="Proteomes" id="UP000237662"/>
    </source>
</evidence>
<dbReference type="NCBIfam" id="TIGR04056">
    <property type="entry name" value="OMP_RagA_SusC"/>
    <property type="match status" value="1"/>
</dbReference>
<evidence type="ECO:0000256" key="8">
    <source>
        <dbReference type="PROSITE-ProRule" id="PRU01360"/>
    </source>
</evidence>
<dbReference type="PROSITE" id="PS52016">
    <property type="entry name" value="TONB_DEPENDENT_REC_3"/>
    <property type="match status" value="1"/>
</dbReference>
<evidence type="ECO:0000256" key="6">
    <source>
        <dbReference type="ARBA" id="ARBA00023136"/>
    </source>
</evidence>
<reference evidence="13 14" key="1">
    <citation type="submission" date="2018-02" db="EMBL/GenBank/DDBJ databases">
        <title>Genomic Encyclopedia of Archaeal and Bacterial Type Strains, Phase II (KMG-II): from individual species to whole genera.</title>
        <authorList>
            <person name="Goeker M."/>
        </authorList>
    </citation>
    <scope>NUCLEOTIDE SEQUENCE [LARGE SCALE GENOMIC DNA]</scope>
    <source>
        <strain evidence="13 14">DSM 29526</strain>
    </source>
</reference>
<dbReference type="Gene3D" id="2.40.170.20">
    <property type="entry name" value="TonB-dependent receptor, beta-barrel domain"/>
    <property type="match status" value="1"/>
</dbReference>
<dbReference type="InterPro" id="IPR039426">
    <property type="entry name" value="TonB-dep_rcpt-like"/>
</dbReference>
<keyword evidence="6 8" id="KW-0472">Membrane</keyword>
<evidence type="ECO:0000256" key="3">
    <source>
        <dbReference type="ARBA" id="ARBA00022452"/>
    </source>
</evidence>
<gene>
    <name evidence="13" type="ORF">CLV84_3961</name>
</gene>
<sequence>MKQKNYPSCRAHWKPRLITLLALCFFSVALAAQRTVTGQVTDETGTPLIGATILVLETDGGTATDIEGNYSLEVAGEDAVLVFSYLGYASEEQQVGNRSVVDVELQPNGQLLNEVVVVGYGTQRSEAVTGSVASINGEELTNVSATNVTQSLQGRLPGVDISSTSSRPGASAQIRIRGTRSLTASNDPLIVLDGIPFAGSLTDINPNDIKSVDVLKDASATAIYGSRGANGVVLITTRTGFEGQRPRLSYNSFAGVNTIFSKIPLMSGDEFAQLRDDAGIYDADGQDEIRGTNTDWQDLFYRDGLFMNHSLGLAGGTESGSYSFSAGYNTDQAVIPDQGFRRYSLRGSLDQRIGSALRIGFTTNNTYTHSYGNDLSPGNVLFLSPLASPYDSTGAPRRTIRTALDEPFVVTRDVIDRLGERRISENKGIGSYNTLFGELTIPGIEGLSYRLNLGLNVRNNTNGNFTGEGVFATNPTTPSGAGIGNSLLTSYVLENLLNYNRTFAEVHNVSVLGLFSVQEDRFNSSSLGARDIPNEAFQYFNLGQAAGEITVNPNNQDYSVTGLVSYMGRIQYDYNNRYLFSATLRTDGSSRLAEGNKWHTYPALSAGWNIGQEAFMQDLGWLNRLKLRVGWGQTSNQAINPYSTLGSLATRPYNFGSEFSTGYYVNTLPNADLGWEYSVTTNVGADFALLNNRLSGTLEYYVTNTEDILLGVNLPSTAGVGSYTANIGTTKNEGFEFSLNGLIIDNPEGLSWEAGFNVYRNVNTLTSLASGQERDEGNGWFVGYPINVVYDYNRIGLWQEGDPYLDILEPGGNVGQIKVEYTGEYGENGEPVRAIGPDDRKILDLTPDFQGGFNTRFTFRGIDLTAVGVFRNGGTLISTLYGSGGYLNLLSGRQTNVDVDYYTPENTDARYPAPSGARSGDNPEYGSTLSYFDGGYLKFRTITLGYDLTRTLFTSGTFSQFRIYTSVQNPFVLFSPYNDMTGMDPETNSRGDEFQAVASYNRRLLTIGANNPATRVFLLGLNVTF</sequence>
<keyword evidence="2 8" id="KW-0813">Transport</keyword>
<evidence type="ECO:0000256" key="1">
    <source>
        <dbReference type="ARBA" id="ARBA00004571"/>
    </source>
</evidence>
<evidence type="ECO:0000259" key="11">
    <source>
        <dbReference type="Pfam" id="PF00593"/>
    </source>
</evidence>
<keyword evidence="7 8" id="KW-0998">Cell outer membrane</keyword>
<dbReference type="Pfam" id="PF07715">
    <property type="entry name" value="Plug"/>
    <property type="match status" value="1"/>
</dbReference>
<dbReference type="InterPro" id="IPR023997">
    <property type="entry name" value="TonB-dep_OMP_SusC/RagA_CS"/>
</dbReference>
<dbReference type="OrthoDB" id="9768177at2"/>
<feature type="signal peptide" evidence="10">
    <location>
        <begin position="1"/>
        <end position="31"/>
    </location>
</feature>
<dbReference type="InterPro" id="IPR012910">
    <property type="entry name" value="Plug_dom"/>
</dbReference>
<dbReference type="Pfam" id="PF13715">
    <property type="entry name" value="CarbopepD_reg_2"/>
    <property type="match status" value="1"/>
</dbReference>
<keyword evidence="3 8" id="KW-1134">Transmembrane beta strand</keyword>
<dbReference type="RefSeq" id="WP_104421515.1">
    <property type="nucleotide sequence ID" value="NZ_PTJC01000007.1"/>
</dbReference>
<evidence type="ECO:0000256" key="4">
    <source>
        <dbReference type="ARBA" id="ARBA00022692"/>
    </source>
</evidence>
<dbReference type="AlphaFoldDB" id="A0A2S6I1F2"/>
<dbReference type="InterPro" id="IPR037066">
    <property type="entry name" value="Plug_dom_sf"/>
</dbReference>
<protein>
    <submittedName>
        <fullName evidence="13">TonB-linked SusC/RagA family outer membrane protein</fullName>
    </submittedName>
</protein>
<dbReference type="GO" id="GO:0009279">
    <property type="term" value="C:cell outer membrane"/>
    <property type="evidence" value="ECO:0007669"/>
    <property type="project" value="UniProtKB-SubCell"/>
</dbReference>
<evidence type="ECO:0000313" key="13">
    <source>
        <dbReference type="EMBL" id="PPK84797.1"/>
    </source>
</evidence>
<dbReference type="InterPro" id="IPR036942">
    <property type="entry name" value="Beta-barrel_TonB_sf"/>
</dbReference>
<evidence type="ECO:0000256" key="9">
    <source>
        <dbReference type="RuleBase" id="RU003357"/>
    </source>
</evidence>
<comment type="similarity">
    <text evidence="8 9">Belongs to the TonB-dependent receptor family.</text>
</comment>
<feature type="domain" description="TonB-dependent receptor plug" evidence="12">
    <location>
        <begin position="127"/>
        <end position="232"/>
    </location>
</feature>
<name>A0A2S6I1F2_9BACT</name>
<dbReference type="Proteomes" id="UP000237662">
    <property type="component" value="Unassembled WGS sequence"/>
</dbReference>
<dbReference type="InterPro" id="IPR008969">
    <property type="entry name" value="CarboxyPept-like_regulatory"/>
</dbReference>
<dbReference type="SUPFAM" id="SSF56935">
    <property type="entry name" value="Porins"/>
    <property type="match status" value="1"/>
</dbReference>
<evidence type="ECO:0000256" key="10">
    <source>
        <dbReference type="SAM" id="SignalP"/>
    </source>
</evidence>
<dbReference type="Pfam" id="PF00593">
    <property type="entry name" value="TonB_dep_Rec_b-barrel"/>
    <property type="match status" value="1"/>
</dbReference>
<accession>A0A2S6I1F2</accession>
<dbReference type="InterPro" id="IPR000531">
    <property type="entry name" value="Beta-barrel_TonB"/>
</dbReference>
<dbReference type="SUPFAM" id="SSF49464">
    <property type="entry name" value="Carboxypeptidase regulatory domain-like"/>
    <property type="match status" value="1"/>
</dbReference>
<comment type="subcellular location">
    <subcellularLocation>
        <location evidence="1 8">Cell outer membrane</location>
        <topology evidence="1 8">Multi-pass membrane protein</topology>
    </subcellularLocation>
</comment>
<dbReference type="InterPro" id="IPR023996">
    <property type="entry name" value="TonB-dep_OMP_SusC/RagA"/>
</dbReference>
<dbReference type="Gene3D" id="2.170.130.10">
    <property type="entry name" value="TonB-dependent receptor, plug domain"/>
    <property type="match status" value="1"/>
</dbReference>
<evidence type="ECO:0000256" key="5">
    <source>
        <dbReference type="ARBA" id="ARBA00023077"/>
    </source>
</evidence>
<evidence type="ECO:0000256" key="7">
    <source>
        <dbReference type="ARBA" id="ARBA00023237"/>
    </source>
</evidence>
<dbReference type="NCBIfam" id="TIGR04057">
    <property type="entry name" value="SusC_RagA_signa"/>
    <property type="match status" value="1"/>
</dbReference>
<organism evidence="13 14">
    <name type="scientific">Neolewinella xylanilytica</name>
    <dbReference type="NCBI Taxonomy" id="1514080"/>
    <lineage>
        <taxon>Bacteria</taxon>
        <taxon>Pseudomonadati</taxon>
        <taxon>Bacteroidota</taxon>
        <taxon>Saprospiria</taxon>
        <taxon>Saprospirales</taxon>
        <taxon>Lewinellaceae</taxon>
        <taxon>Neolewinella</taxon>
    </lineage>
</organism>
<feature type="chain" id="PRO_5015708118" evidence="10">
    <location>
        <begin position="32"/>
        <end position="1025"/>
    </location>
</feature>
<keyword evidence="5 9" id="KW-0798">TonB box</keyword>
<dbReference type="Gene3D" id="2.60.40.1120">
    <property type="entry name" value="Carboxypeptidase-like, regulatory domain"/>
    <property type="match status" value="1"/>
</dbReference>
<dbReference type="EMBL" id="PTJC01000007">
    <property type="protein sequence ID" value="PPK84797.1"/>
    <property type="molecule type" value="Genomic_DNA"/>
</dbReference>
<evidence type="ECO:0000259" key="12">
    <source>
        <dbReference type="Pfam" id="PF07715"/>
    </source>
</evidence>
<proteinExistence type="inferred from homology"/>
<keyword evidence="10" id="KW-0732">Signal</keyword>
<dbReference type="FunFam" id="2.170.130.10:FF:000008">
    <property type="entry name" value="SusC/RagA family TonB-linked outer membrane protein"/>
    <property type="match status" value="1"/>
</dbReference>